<dbReference type="Proteomes" id="UP000589520">
    <property type="component" value="Unassembled WGS sequence"/>
</dbReference>
<keyword evidence="1" id="KW-1133">Transmembrane helix</keyword>
<feature type="transmembrane region" description="Helical" evidence="1">
    <location>
        <begin position="313"/>
        <end position="333"/>
    </location>
</feature>
<protein>
    <recommendedName>
        <fullName evidence="4">Glycosyltransferase RgtA/B/C/D-like domain-containing protein</fullName>
    </recommendedName>
</protein>
<name>A0A7Y9PKN6_9BACT</name>
<keyword evidence="3" id="KW-1185">Reference proteome</keyword>
<evidence type="ECO:0000256" key="1">
    <source>
        <dbReference type="SAM" id="Phobius"/>
    </source>
</evidence>
<dbReference type="AlphaFoldDB" id="A0A7Y9PKN6"/>
<keyword evidence="1" id="KW-0472">Membrane</keyword>
<sequence>MSTTILTQPVASSQQTPHSLRERSFPFALVTLLTAFALLVHGYHPYAEDGGLYAAGIEHLLDPALFPHSAAFVEAHLRFSVFAPVTAALVRILHLSLPAVLLLLHLSSIWSTLFALWLLAARCYATRTARAGAVTLMAAWLTVPVAGTSLILMDPYVTARSISLPCTLFALVAVIDLMRARTPAHRIRAAILCASMLLLAAITHPLMAAYAFGDVLTLAILLSASKSTRSWAITCLCSSAVVLAAALSALAPPETAAYLQVAITRYYWFLSRWQWYELIGLAAPLAIVATTILSRRPPTLRLDDAGRASNRKALAAMAVITGTTAILVALTFAHENAPTHLIARLQPLRIFQIVYIVMILVLGATLGERLLRRHLWRWLTLFSIFGGVLFYVQRSTYPSSAHIEWPSATPSNRWEQAFLWISHNTPKDALFALDANYISLPGEDAQSFRAIAQRSALPDYSKDGGEASITPSLTAAWSIGQTAQTALSTENDAARLDALHPLHVNWIVLQTRATTSFNCPYQNPLVKVCRLP</sequence>
<feature type="transmembrane region" description="Helical" evidence="1">
    <location>
        <begin position="131"/>
        <end position="153"/>
    </location>
</feature>
<dbReference type="EMBL" id="JACCCW010000002">
    <property type="protein sequence ID" value="NYF80838.1"/>
    <property type="molecule type" value="Genomic_DNA"/>
</dbReference>
<feature type="transmembrane region" description="Helical" evidence="1">
    <location>
        <begin position="99"/>
        <end position="119"/>
    </location>
</feature>
<feature type="transmembrane region" description="Helical" evidence="1">
    <location>
        <begin position="25"/>
        <end position="43"/>
    </location>
</feature>
<evidence type="ECO:0000313" key="3">
    <source>
        <dbReference type="Proteomes" id="UP000589520"/>
    </source>
</evidence>
<feature type="transmembrane region" description="Helical" evidence="1">
    <location>
        <begin position="231"/>
        <end position="253"/>
    </location>
</feature>
<organism evidence="2 3">
    <name type="scientific">Granulicella arctica</name>
    <dbReference type="NCBI Taxonomy" id="940613"/>
    <lineage>
        <taxon>Bacteria</taxon>
        <taxon>Pseudomonadati</taxon>
        <taxon>Acidobacteriota</taxon>
        <taxon>Terriglobia</taxon>
        <taxon>Terriglobales</taxon>
        <taxon>Acidobacteriaceae</taxon>
        <taxon>Granulicella</taxon>
    </lineage>
</organism>
<gene>
    <name evidence="2" type="ORF">HDF17_003158</name>
</gene>
<keyword evidence="1" id="KW-0812">Transmembrane</keyword>
<reference evidence="2 3" key="1">
    <citation type="submission" date="2020-07" db="EMBL/GenBank/DDBJ databases">
        <title>Genomic Encyclopedia of Type Strains, Phase IV (KMG-V): Genome sequencing to study the core and pangenomes of soil and plant-associated prokaryotes.</title>
        <authorList>
            <person name="Whitman W."/>
        </authorList>
    </citation>
    <scope>NUCLEOTIDE SEQUENCE [LARGE SCALE GENOMIC DNA]</scope>
    <source>
        <strain evidence="2 3">X4EP2</strain>
    </source>
</reference>
<feature type="transmembrane region" description="Helical" evidence="1">
    <location>
        <begin position="273"/>
        <end position="293"/>
    </location>
</feature>
<feature type="transmembrane region" description="Helical" evidence="1">
    <location>
        <begin position="375"/>
        <end position="392"/>
    </location>
</feature>
<proteinExistence type="predicted"/>
<evidence type="ECO:0000313" key="2">
    <source>
        <dbReference type="EMBL" id="NYF80838.1"/>
    </source>
</evidence>
<evidence type="ECO:0008006" key="4">
    <source>
        <dbReference type="Google" id="ProtNLM"/>
    </source>
</evidence>
<accession>A0A7Y9PKN6</accession>
<feature type="transmembrane region" description="Helical" evidence="1">
    <location>
        <begin position="208"/>
        <end position="224"/>
    </location>
</feature>
<dbReference type="RefSeq" id="WP_179492527.1">
    <property type="nucleotide sequence ID" value="NZ_JACCCW010000002.1"/>
</dbReference>
<comment type="caution">
    <text evidence="2">The sequence shown here is derived from an EMBL/GenBank/DDBJ whole genome shotgun (WGS) entry which is preliminary data.</text>
</comment>
<feature type="transmembrane region" description="Helical" evidence="1">
    <location>
        <begin position="345"/>
        <end position="363"/>
    </location>
</feature>